<dbReference type="InterPro" id="IPR036685">
    <property type="entry name" value="YehU-like_sf"/>
</dbReference>
<dbReference type="PIRSF" id="PIRSF006169">
    <property type="entry name" value="UCP006169"/>
    <property type="match status" value="1"/>
</dbReference>
<gene>
    <name evidence="2" type="ORF">tloyanaT_02270</name>
</gene>
<evidence type="ECO:0000313" key="2">
    <source>
        <dbReference type="EMBL" id="GLX83975.1"/>
    </source>
</evidence>
<keyword evidence="3" id="KW-1185">Reference proteome</keyword>
<evidence type="ECO:0000313" key="3">
    <source>
        <dbReference type="Proteomes" id="UP001157134"/>
    </source>
</evidence>
<protein>
    <submittedName>
        <fullName evidence="2">UPF0270 protein</fullName>
    </submittedName>
</protein>
<dbReference type="InterPro" id="IPR010648">
    <property type="entry name" value="UPF0270"/>
</dbReference>
<comment type="similarity">
    <text evidence="1">Belongs to the UPF0270 family.</text>
</comment>
<dbReference type="Gene3D" id="1.10.10.610">
    <property type="entry name" value="YehU-like"/>
    <property type="match status" value="1"/>
</dbReference>
<comment type="caution">
    <text evidence="2">The sequence shown here is derived from an EMBL/GenBank/DDBJ whole genome shotgun (WGS) entry which is preliminary data.</text>
</comment>
<reference evidence="2 3" key="1">
    <citation type="submission" date="2023-03" db="EMBL/GenBank/DDBJ databases">
        <title>Thalassotalea loyana LMG 22536T draft genome sequence.</title>
        <authorList>
            <person name="Sawabe T."/>
        </authorList>
    </citation>
    <scope>NUCLEOTIDE SEQUENCE [LARGE SCALE GENOMIC DNA]</scope>
    <source>
        <strain evidence="2 3">LMG 22536</strain>
    </source>
</reference>
<dbReference type="SUPFAM" id="SSF118001">
    <property type="entry name" value="YehU-like"/>
    <property type="match status" value="1"/>
</dbReference>
<organism evidence="2 3">
    <name type="scientific">Thalassotalea loyana</name>
    <dbReference type="NCBI Taxonomy" id="280483"/>
    <lineage>
        <taxon>Bacteria</taxon>
        <taxon>Pseudomonadati</taxon>
        <taxon>Pseudomonadota</taxon>
        <taxon>Gammaproteobacteria</taxon>
        <taxon>Alteromonadales</taxon>
        <taxon>Colwelliaceae</taxon>
        <taxon>Thalassotalea</taxon>
    </lineage>
</organism>
<name>A0ABQ6H9M7_9GAMM</name>
<dbReference type="Proteomes" id="UP001157134">
    <property type="component" value="Unassembled WGS sequence"/>
</dbReference>
<dbReference type="Pfam" id="PF06794">
    <property type="entry name" value="UPF0270"/>
    <property type="match status" value="1"/>
</dbReference>
<dbReference type="EMBL" id="BSSV01000001">
    <property type="protein sequence ID" value="GLX83975.1"/>
    <property type="molecule type" value="Genomic_DNA"/>
</dbReference>
<accession>A0ABQ6H9M7</accession>
<evidence type="ECO:0000256" key="1">
    <source>
        <dbReference type="ARBA" id="ARBA00006450"/>
    </source>
</evidence>
<sequence length="80" mass="9086">MIIPLEELSEEILNNIVEAHVLQEGTDYGLHDVSLEEKVAAVKRQLKQKTALLVYSQLHETVNIVPADKYEQMQALDLND</sequence>
<dbReference type="NCBIfam" id="NF003438">
    <property type="entry name" value="PRK04966.1"/>
    <property type="match status" value="1"/>
</dbReference>
<dbReference type="RefSeq" id="WP_284295524.1">
    <property type="nucleotide sequence ID" value="NZ_BSSV01000001.1"/>
</dbReference>
<proteinExistence type="inferred from homology"/>